<proteinExistence type="predicted"/>
<dbReference type="Gene3D" id="2.160.20.110">
    <property type="match status" value="2"/>
</dbReference>
<feature type="domain" description="GLUG" evidence="1">
    <location>
        <begin position="7"/>
        <end position="33"/>
    </location>
</feature>
<feature type="non-terminal residue" evidence="2">
    <location>
        <position position="1"/>
    </location>
</feature>
<organism evidence="2">
    <name type="scientific">marine sediment metagenome</name>
    <dbReference type="NCBI Taxonomy" id="412755"/>
    <lineage>
        <taxon>unclassified sequences</taxon>
        <taxon>metagenomes</taxon>
        <taxon>ecological metagenomes</taxon>
    </lineage>
</organism>
<evidence type="ECO:0000313" key="2">
    <source>
        <dbReference type="EMBL" id="GAG07989.1"/>
    </source>
</evidence>
<feature type="domain" description="GLUG" evidence="1">
    <location>
        <begin position="34"/>
        <end position="64"/>
    </location>
</feature>
<protein>
    <recommendedName>
        <fullName evidence="1">GLUG domain-containing protein</fullName>
    </recommendedName>
</protein>
<dbReference type="EMBL" id="BARS01023133">
    <property type="protein sequence ID" value="GAG07989.1"/>
    <property type="molecule type" value="Genomic_DNA"/>
</dbReference>
<feature type="non-terminal residue" evidence="2">
    <location>
        <position position="270"/>
    </location>
</feature>
<evidence type="ECO:0000259" key="1">
    <source>
        <dbReference type="Pfam" id="PF07581"/>
    </source>
</evidence>
<dbReference type="AlphaFoldDB" id="X0UQA6"/>
<accession>X0UQA6</accession>
<sequence length="270" mass="28252">ATGSVSGGNRVGGLVGWNWDGTITNSYATGSVSGNEGVGGLVGWNSSWWEREMITNCYSVGSVTGTTDVGGLVGSNDGGVSVSFWDIETSGQTTSDGGAGKTTAEMQNPNTFMDAGWDFVDKSDGPSDIWAEPVGGGYPIFCWQLSPLPELPSFSGGAGEPDDPYLISTANELNSIGHNPRLMAGHFKLMKDIDLAGLNFFIIGSQVYPFSGVFDGNGHTISNFSYNSTDRDRVGIFGYVEGEYAEIEDLGLIDPNVDAGTGDHVGSLVG</sequence>
<dbReference type="InterPro" id="IPR011493">
    <property type="entry name" value="GLUG"/>
</dbReference>
<gene>
    <name evidence="2" type="ORF">S01H1_36867</name>
</gene>
<name>X0UQA6_9ZZZZ</name>
<comment type="caution">
    <text evidence="2">The sequence shown here is derived from an EMBL/GenBank/DDBJ whole genome shotgun (WGS) entry which is preliminary data.</text>
</comment>
<reference evidence="2" key="1">
    <citation type="journal article" date="2014" name="Front. Microbiol.">
        <title>High frequency of phylogenetically diverse reductive dehalogenase-homologous genes in deep subseafloor sedimentary metagenomes.</title>
        <authorList>
            <person name="Kawai M."/>
            <person name="Futagami T."/>
            <person name="Toyoda A."/>
            <person name="Takaki Y."/>
            <person name="Nishi S."/>
            <person name="Hori S."/>
            <person name="Arai W."/>
            <person name="Tsubouchi T."/>
            <person name="Morono Y."/>
            <person name="Uchiyama I."/>
            <person name="Ito T."/>
            <person name="Fujiyama A."/>
            <person name="Inagaki F."/>
            <person name="Takami H."/>
        </authorList>
    </citation>
    <scope>NUCLEOTIDE SEQUENCE</scope>
    <source>
        <strain evidence="2">Expedition CK06-06</strain>
    </source>
</reference>
<dbReference type="Pfam" id="PF07581">
    <property type="entry name" value="Glug"/>
    <property type="match status" value="2"/>
</dbReference>